<feature type="region of interest" description="Disordered" evidence="1">
    <location>
        <begin position="1"/>
        <end position="20"/>
    </location>
</feature>
<keyword evidence="2" id="KW-1185">Reference proteome</keyword>
<dbReference type="WBParaSite" id="Minc3s08883g42710">
    <property type="protein sequence ID" value="Minc3s08883g42710"/>
    <property type="gene ID" value="Minc3s08883g42710"/>
</dbReference>
<proteinExistence type="predicted"/>
<evidence type="ECO:0000313" key="2">
    <source>
        <dbReference type="Proteomes" id="UP000887563"/>
    </source>
</evidence>
<name>A0A914NS17_MELIC</name>
<reference evidence="3" key="1">
    <citation type="submission" date="2022-11" db="UniProtKB">
        <authorList>
            <consortium name="WormBaseParasite"/>
        </authorList>
    </citation>
    <scope>IDENTIFICATION</scope>
</reference>
<evidence type="ECO:0000313" key="3">
    <source>
        <dbReference type="WBParaSite" id="Minc3s08883g42710"/>
    </source>
</evidence>
<sequence>MNRELTKRTKSSQCGPSGGSAKLYSLYVYAALCRSRLKTSRCLPLCSSLVMVHALGSKSGVDSGTQTAPFEAWKGSTSLYFIGNPLAVFISRSSVIFSRTGVLEGLKPRLLSSPTKII</sequence>
<protein>
    <submittedName>
        <fullName evidence="3">Uncharacterized protein</fullName>
    </submittedName>
</protein>
<dbReference type="Proteomes" id="UP000887563">
    <property type="component" value="Unplaced"/>
</dbReference>
<dbReference type="AlphaFoldDB" id="A0A914NS17"/>
<evidence type="ECO:0000256" key="1">
    <source>
        <dbReference type="SAM" id="MobiDB-lite"/>
    </source>
</evidence>
<accession>A0A914NS17</accession>
<organism evidence="2 3">
    <name type="scientific">Meloidogyne incognita</name>
    <name type="common">Southern root-knot nematode worm</name>
    <name type="synonym">Oxyuris incognita</name>
    <dbReference type="NCBI Taxonomy" id="6306"/>
    <lineage>
        <taxon>Eukaryota</taxon>
        <taxon>Metazoa</taxon>
        <taxon>Ecdysozoa</taxon>
        <taxon>Nematoda</taxon>
        <taxon>Chromadorea</taxon>
        <taxon>Rhabditida</taxon>
        <taxon>Tylenchina</taxon>
        <taxon>Tylenchomorpha</taxon>
        <taxon>Tylenchoidea</taxon>
        <taxon>Meloidogynidae</taxon>
        <taxon>Meloidogyninae</taxon>
        <taxon>Meloidogyne</taxon>
        <taxon>Meloidogyne incognita group</taxon>
    </lineage>
</organism>